<dbReference type="GO" id="GO:0004721">
    <property type="term" value="F:phosphoprotein phosphatase activity"/>
    <property type="evidence" value="ECO:0007669"/>
    <property type="project" value="TreeGrafter"/>
</dbReference>
<sequence length="330" mass="39410">MKYLADHKKHIFLIVVFIIIQYLMGKAFHIEKAFLYAQIILTIIFIIIIFTYDYMRKVSFYRQLDHHLKMKEKYLIIETLNRPSFYEGEIMHDALYEITKSMNEKIYEYQSETKHFKEYIEMWIHEVKTPISALSLMLHKDKNNKALNQLKRIENYTEQVLYYIRSQSDAQDYLIKEHQLDQCINHVLMHNKDELLMHHFTIETDHLDCKVKSDSKWLEFILNQIVSNAMKYHKENPLLRFSATEDEDKVVLSIYDNGIGIRASDLPQVFKKSYTGFNGHEEEKSTGMGLFITKRLCDALHHGLTIDSKEGEYTKVTLIFYKEKYYVTKL</sequence>
<comment type="caution">
    <text evidence="13">The sequence shown here is derived from an EMBL/GenBank/DDBJ whole genome shotgun (WGS) entry which is preliminary data.</text>
</comment>
<dbReference type="SMART" id="SM00387">
    <property type="entry name" value="HATPase_c"/>
    <property type="match status" value="1"/>
</dbReference>
<evidence type="ECO:0000256" key="1">
    <source>
        <dbReference type="ARBA" id="ARBA00000085"/>
    </source>
</evidence>
<evidence type="ECO:0000256" key="11">
    <source>
        <dbReference type="SAM" id="Phobius"/>
    </source>
</evidence>
<dbReference type="PATRIC" id="fig|1410657.5.peg.1792"/>
<keyword evidence="10 11" id="KW-0472">Membrane</keyword>
<evidence type="ECO:0000256" key="9">
    <source>
        <dbReference type="ARBA" id="ARBA00023012"/>
    </source>
</evidence>
<dbReference type="PANTHER" id="PTHR45453:SF2">
    <property type="entry name" value="HISTIDINE KINASE"/>
    <property type="match status" value="1"/>
</dbReference>
<dbReference type="InterPro" id="IPR003594">
    <property type="entry name" value="HATPase_dom"/>
</dbReference>
<dbReference type="GO" id="GO:0005886">
    <property type="term" value="C:plasma membrane"/>
    <property type="evidence" value="ECO:0007669"/>
    <property type="project" value="UniProtKB-SubCell"/>
</dbReference>
<dbReference type="RefSeq" id="WP_031589320.1">
    <property type="nucleotide sequence ID" value="NZ_JNKN01000017.1"/>
</dbReference>
<dbReference type="Pfam" id="PF02518">
    <property type="entry name" value="HATPase_c"/>
    <property type="match status" value="1"/>
</dbReference>
<gene>
    <name evidence="13" type="ORF">IV49_GL001737</name>
</gene>
<evidence type="ECO:0000256" key="7">
    <source>
        <dbReference type="ARBA" id="ARBA00022777"/>
    </source>
</evidence>
<protein>
    <recommendedName>
        <fullName evidence="3">histidine kinase</fullName>
        <ecNumber evidence="3">2.7.13.3</ecNumber>
    </recommendedName>
</protein>
<dbReference type="GO" id="GO:0000155">
    <property type="term" value="F:phosphorelay sensor kinase activity"/>
    <property type="evidence" value="ECO:0007669"/>
    <property type="project" value="TreeGrafter"/>
</dbReference>
<proteinExistence type="predicted"/>
<evidence type="ECO:0000256" key="8">
    <source>
        <dbReference type="ARBA" id="ARBA00022989"/>
    </source>
</evidence>
<evidence type="ECO:0000256" key="6">
    <source>
        <dbReference type="ARBA" id="ARBA00022692"/>
    </source>
</evidence>
<evidence type="ECO:0000256" key="4">
    <source>
        <dbReference type="ARBA" id="ARBA00022475"/>
    </source>
</evidence>
<name>A0A0R2H6N2_9FIRM</name>
<keyword evidence="9" id="KW-0902">Two-component regulatory system</keyword>
<dbReference type="PANTHER" id="PTHR45453">
    <property type="entry name" value="PHOSPHATE REGULON SENSOR PROTEIN PHOR"/>
    <property type="match status" value="1"/>
</dbReference>
<dbReference type="EC" id="2.7.13.3" evidence="3"/>
<evidence type="ECO:0000313" key="13">
    <source>
        <dbReference type="EMBL" id="KRN47270.1"/>
    </source>
</evidence>
<evidence type="ECO:0000256" key="10">
    <source>
        <dbReference type="ARBA" id="ARBA00023136"/>
    </source>
</evidence>
<reference evidence="13 14" key="1">
    <citation type="journal article" date="2015" name="Genome Announc.">
        <title>Expanding the biotechnology potential of lactobacilli through comparative genomics of 213 strains and associated genera.</title>
        <authorList>
            <person name="Sun Z."/>
            <person name="Harris H.M."/>
            <person name="McCann A."/>
            <person name="Guo C."/>
            <person name="Argimon S."/>
            <person name="Zhang W."/>
            <person name="Yang X."/>
            <person name="Jeffery I.B."/>
            <person name="Cooney J.C."/>
            <person name="Kagawa T.F."/>
            <person name="Liu W."/>
            <person name="Song Y."/>
            <person name="Salvetti E."/>
            <person name="Wrobel A."/>
            <person name="Rasinkangas P."/>
            <person name="Parkhill J."/>
            <person name="Rea M.C."/>
            <person name="O'Sullivan O."/>
            <person name="Ritari J."/>
            <person name="Douillard F.P."/>
            <person name="Paul Ross R."/>
            <person name="Yang R."/>
            <person name="Briner A.E."/>
            <person name="Felis G.E."/>
            <person name="de Vos W.M."/>
            <person name="Barrangou R."/>
            <person name="Klaenhammer T.R."/>
            <person name="Caufield P.W."/>
            <person name="Cui Y."/>
            <person name="Zhang H."/>
            <person name="O'Toole P.W."/>
        </authorList>
    </citation>
    <scope>NUCLEOTIDE SEQUENCE [LARGE SCALE GENOMIC DNA]</scope>
    <source>
        <strain evidence="13 14">DSM 20405</strain>
    </source>
</reference>
<keyword evidence="6 11" id="KW-0812">Transmembrane</keyword>
<evidence type="ECO:0000256" key="2">
    <source>
        <dbReference type="ARBA" id="ARBA00004651"/>
    </source>
</evidence>
<evidence type="ECO:0000313" key="14">
    <source>
        <dbReference type="Proteomes" id="UP000051841"/>
    </source>
</evidence>
<dbReference type="Gene3D" id="3.30.565.10">
    <property type="entry name" value="Histidine kinase-like ATPase, C-terminal domain"/>
    <property type="match status" value="1"/>
</dbReference>
<keyword evidence="7 13" id="KW-0418">Kinase</keyword>
<feature type="domain" description="Histidine kinase" evidence="12">
    <location>
        <begin position="122"/>
        <end position="324"/>
    </location>
</feature>
<dbReference type="PROSITE" id="PS50109">
    <property type="entry name" value="HIS_KIN"/>
    <property type="match status" value="1"/>
</dbReference>
<keyword evidence="5" id="KW-0808">Transferase</keyword>
<evidence type="ECO:0000259" key="12">
    <source>
        <dbReference type="PROSITE" id="PS50109"/>
    </source>
</evidence>
<dbReference type="GO" id="GO:0016036">
    <property type="term" value="P:cellular response to phosphate starvation"/>
    <property type="evidence" value="ECO:0007669"/>
    <property type="project" value="TreeGrafter"/>
</dbReference>
<comment type="subcellular location">
    <subcellularLocation>
        <location evidence="2">Cell membrane</location>
        <topology evidence="2">Multi-pass membrane protein</topology>
    </subcellularLocation>
</comment>
<feature type="transmembrane region" description="Helical" evidence="11">
    <location>
        <begin position="35"/>
        <end position="55"/>
    </location>
</feature>
<dbReference type="SUPFAM" id="SSF55874">
    <property type="entry name" value="ATPase domain of HSP90 chaperone/DNA topoisomerase II/histidine kinase"/>
    <property type="match status" value="1"/>
</dbReference>
<evidence type="ECO:0000256" key="5">
    <source>
        <dbReference type="ARBA" id="ARBA00022679"/>
    </source>
</evidence>
<feature type="transmembrane region" description="Helical" evidence="11">
    <location>
        <begin position="12"/>
        <end position="29"/>
    </location>
</feature>
<keyword evidence="8 11" id="KW-1133">Transmembrane helix</keyword>
<dbReference type="InterPro" id="IPR050351">
    <property type="entry name" value="BphY/WalK/GraS-like"/>
</dbReference>
<keyword evidence="14" id="KW-1185">Reference proteome</keyword>
<keyword evidence="4" id="KW-1003">Cell membrane</keyword>
<evidence type="ECO:0000256" key="3">
    <source>
        <dbReference type="ARBA" id="ARBA00012438"/>
    </source>
</evidence>
<dbReference type="AlphaFoldDB" id="A0A0R2H6N2"/>
<accession>A0A0R2H6N2</accession>
<dbReference type="EMBL" id="JQBL01000056">
    <property type="protein sequence ID" value="KRN47270.1"/>
    <property type="molecule type" value="Genomic_DNA"/>
</dbReference>
<comment type="catalytic activity">
    <reaction evidence="1">
        <text>ATP + protein L-histidine = ADP + protein N-phospho-L-histidine.</text>
        <dbReference type="EC" id="2.7.13.3"/>
    </reaction>
</comment>
<organism evidence="13 14">
    <name type="scientific">Kandleria vitulina DSM 20405</name>
    <dbReference type="NCBI Taxonomy" id="1410657"/>
    <lineage>
        <taxon>Bacteria</taxon>
        <taxon>Bacillati</taxon>
        <taxon>Bacillota</taxon>
        <taxon>Erysipelotrichia</taxon>
        <taxon>Erysipelotrichales</taxon>
        <taxon>Coprobacillaceae</taxon>
        <taxon>Kandleria</taxon>
    </lineage>
</organism>
<dbReference type="Proteomes" id="UP000051841">
    <property type="component" value="Unassembled WGS sequence"/>
</dbReference>
<dbReference type="InterPro" id="IPR036890">
    <property type="entry name" value="HATPase_C_sf"/>
</dbReference>
<dbReference type="InterPro" id="IPR005467">
    <property type="entry name" value="His_kinase_dom"/>
</dbReference>